<name>A0ACA9NYV7_9GLOM</name>
<protein>
    <submittedName>
        <fullName evidence="1">21713_t:CDS:1</fullName>
    </submittedName>
</protein>
<dbReference type="Proteomes" id="UP000789920">
    <property type="component" value="Unassembled WGS sequence"/>
</dbReference>
<evidence type="ECO:0000313" key="2">
    <source>
        <dbReference type="Proteomes" id="UP000789920"/>
    </source>
</evidence>
<dbReference type="EMBL" id="CAJVQC010016664">
    <property type="protein sequence ID" value="CAG8678480.1"/>
    <property type="molecule type" value="Genomic_DNA"/>
</dbReference>
<evidence type="ECO:0000313" key="1">
    <source>
        <dbReference type="EMBL" id="CAG8678480.1"/>
    </source>
</evidence>
<comment type="caution">
    <text evidence="1">The sequence shown here is derived from an EMBL/GenBank/DDBJ whole genome shotgun (WGS) entry which is preliminary data.</text>
</comment>
<accession>A0ACA9NYV7</accession>
<keyword evidence="2" id="KW-1185">Reference proteome</keyword>
<gene>
    <name evidence="1" type="ORF">RPERSI_LOCUS8998</name>
</gene>
<organism evidence="1 2">
    <name type="scientific">Racocetra persica</name>
    <dbReference type="NCBI Taxonomy" id="160502"/>
    <lineage>
        <taxon>Eukaryota</taxon>
        <taxon>Fungi</taxon>
        <taxon>Fungi incertae sedis</taxon>
        <taxon>Mucoromycota</taxon>
        <taxon>Glomeromycotina</taxon>
        <taxon>Glomeromycetes</taxon>
        <taxon>Diversisporales</taxon>
        <taxon>Gigasporaceae</taxon>
        <taxon>Racocetra</taxon>
    </lineage>
</organism>
<reference evidence="1" key="1">
    <citation type="submission" date="2021-06" db="EMBL/GenBank/DDBJ databases">
        <authorList>
            <person name="Kallberg Y."/>
            <person name="Tangrot J."/>
            <person name="Rosling A."/>
        </authorList>
    </citation>
    <scope>NUCLEOTIDE SEQUENCE</scope>
    <source>
        <strain evidence="1">MA461A</strain>
    </source>
</reference>
<proteinExistence type="predicted"/>
<sequence>MARLVAEIGSFSLTAPLEAICSESIFYLTMNGDEKIENEKKSGECFDGMFEECQPGRAILSRFLLHDIEGFYSSLTMESGYNTIIGLKALKALNINQESLLDFTQEEIANNIRILKMKLSSPMSDADENLYGAIKKKY</sequence>